<dbReference type="GO" id="GO:0008757">
    <property type="term" value="F:S-adenosylmethionine-dependent methyltransferase activity"/>
    <property type="evidence" value="ECO:0007669"/>
    <property type="project" value="InterPro"/>
</dbReference>
<dbReference type="PANTHER" id="PTHR43464">
    <property type="entry name" value="METHYLTRANSFERASE"/>
    <property type="match status" value="1"/>
</dbReference>
<evidence type="ECO:0000259" key="1">
    <source>
        <dbReference type="Pfam" id="PF08241"/>
    </source>
</evidence>
<dbReference type="CDD" id="cd02440">
    <property type="entry name" value="AdoMet_MTases"/>
    <property type="match status" value="1"/>
</dbReference>
<protein>
    <submittedName>
        <fullName evidence="2">UbiE/COQ5 methyltransferase</fullName>
    </submittedName>
</protein>
<name>A4U162_9PROT</name>
<dbReference type="GO" id="GO:0032259">
    <property type="term" value="P:methylation"/>
    <property type="evidence" value="ECO:0007669"/>
    <property type="project" value="UniProtKB-KW"/>
</dbReference>
<proteinExistence type="predicted"/>
<dbReference type="SUPFAM" id="SSF53335">
    <property type="entry name" value="S-adenosyl-L-methionine-dependent methyltransferases"/>
    <property type="match status" value="1"/>
</dbReference>
<reference evidence="2" key="1">
    <citation type="journal article" date="2007" name="J. Bacteriol.">
        <title>Comparative genome analysis of four magnetotactic bacteria reveals a complex set of group-specific genes implicated in magnetosome biomineralization and function.</title>
        <authorList>
            <person name="Richter M."/>
            <person name="Kube M."/>
            <person name="Bazylinski D.A."/>
            <person name="Lombardot T."/>
            <person name="Gloeckner F.O."/>
            <person name="Reinhardt R."/>
            <person name="Schueler D."/>
        </authorList>
    </citation>
    <scope>NUCLEOTIDE SEQUENCE</scope>
    <source>
        <strain evidence="2">MSR-1</strain>
    </source>
</reference>
<keyword evidence="2" id="KW-0489">Methyltransferase</keyword>
<sequence length="361" mass="40102">MGEILSWPDLLAEDVAQRLRCPACKAAPLSLRDASLDCPACGESHPLDSARMIAALFSQDSRGGLKDNIRAWWGDLYEQLYGPTDRALDSGQMESLLDQTEDLFHRRQMAAVMEMPLDRLAGQEVLEIGPGGGAHSCLFKRHGASVTAIDITPQRAISTAFKLSLVKGGRGRAYNADAENLPFQDNSFDIVYSNGVLHHSEDTDKTIAEVFRVLKPGGKAILMLYARHSAVFWGSIVPHGLVSGEMFRWPEPQWIGRVTEGKPKFGQTKNPFTRVYSAKELDRLLAAFIHRRYRKSSFQWDNFAIPRLTQIRARLLRLLGHSAHPGGVLVYGAPFVPETKLELRLGRAIGFAWNIVAEKPA</sequence>
<keyword evidence="2" id="KW-0808">Transferase</keyword>
<dbReference type="InterPro" id="IPR013216">
    <property type="entry name" value="Methyltransf_11"/>
</dbReference>
<accession>A4U162</accession>
<dbReference type="EMBL" id="CU459003">
    <property type="protein sequence ID" value="CAM76619.1"/>
    <property type="molecule type" value="Genomic_DNA"/>
</dbReference>
<evidence type="ECO:0000313" key="2">
    <source>
        <dbReference type="EMBL" id="CAM76619.1"/>
    </source>
</evidence>
<dbReference type="AlphaFoldDB" id="A4U162"/>
<gene>
    <name evidence="2" type="ORF">MGR_1149</name>
</gene>
<dbReference type="InterPro" id="IPR029063">
    <property type="entry name" value="SAM-dependent_MTases_sf"/>
</dbReference>
<dbReference type="Gene3D" id="3.40.50.150">
    <property type="entry name" value="Vaccinia Virus protein VP39"/>
    <property type="match status" value="1"/>
</dbReference>
<organism evidence="2">
    <name type="scientific">Magnetospirillum gryphiswaldense</name>
    <dbReference type="NCBI Taxonomy" id="55518"/>
    <lineage>
        <taxon>Bacteria</taxon>
        <taxon>Pseudomonadati</taxon>
        <taxon>Pseudomonadota</taxon>
        <taxon>Alphaproteobacteria</taxon>
        <taxon>Rhodospirillales</taxon>
        <taxon>Rhodospirillaceae</taxon>
        <taxon>Magnetospirillum</taxon>
    </lineage>
</organism>
<feature type="domain" description="Methyltransferase type 11" evidence="1">
    <location>
        <begin position="126"/>
        <end position="221"/>
    </location>
</feature>
<dbReference type="Pfam" id="PF08241">
    <property type="entry name" value="Methyltransf_11"/>
    <property type="match status" value="1"/>
</dbReference>